<dbReference type="KEGG" id="mcun:NCTC10297_00742"/>
<evidence type="ECO:0000313" key="3">
    <source>
        <dbReference type="EMBL" id="VEG12799.1"/>
    </source>
</evidence>
<organism evidence="3 4">
    <name type="scientific">Moraxella cuniculi</name>
    <dbReference type="NCBI Taxonomy" id="34061"/>
    <lineage>
        <taxon>Bacteria</taxon>
        <taxon>Pseudomonadati</taxon>
        <taxon>Pseudomonadota</taxon>
        <taxon>Gammaproteobacteria</taxon>
        <taxon>Moraxellales</taxon>
        <taxon>Moraxellaceae</taxon>
        <taxon>Moraxella</taxon>
    </lineage>
</organism>
<evidence type="ECO:0000259" key="2">
    <source>
        <dbReference type="Pfam" id="PF02668"/>
    </source>
</evidence>
<accession>A0A3S4UTQ3</accession>
<dbReference type="InterPro" id="IPR042098">
    <property type="entry name" value="TauD-like_sf"/>
</dbReference>
<dbReference type="SUPFAM" id="SSF51197">
    <property type="entry name" value="Clavaminate synthase-like"/>
    <property type="match status" value="1"/>
</dbReference>
<gene>
    <name evidence="3" type="ORF">NCTC10297_00742</name>
</gene>
<dbReference type="Pfam" id="PF02668">
    <property type="entry name" value="TauD"/>
    <property type="match status" value="1"/>
</dbReference>
<feature type="domain" description="TauD/TfdA-like" evidence="2">
    <location>
        <begin position="76"/>
        <end position="166"/>
    </location>
</feature>
<keyword evidence="1" id="KW-0560">Oxidoreductase</keyword>
<sequence>MTRLAVLKLAYQQPSTSGLQCSPYHSSLGLPSCPKTHEAVATSIIRLDDALDDLSNVHLQRLQEPCFDIHRPASFQNHAVCRNLPLIVRHDGYFVSRFDYHNVHTTSPEHIEALNSFKALSTQQKRWRKITLTAGQVLSFDNQRVLHTRSGFSPKFDSTDRWLVRVFGLYQAPDHRHFFADGCRHYLKIS</sequence>
<dbReference type="Gene3D" id="3.60.130.10">
    <property type="entry name" value="Clavaminate synthase-like"/>
    <property type="match status" value="1"/>
</dbReference>
<dbReference type="Proteomes" id="UP000274100">
    <property type="component" value="Chromosome"/>
</dbReference>
<dbReference type="InterPro" id="IPR003819">
    <property type="entry name" value="TauD/TfdA-like"/>
</dbReference>
<reference evidence="3 4" key="1">
    <citation type="submission" date="2018-12" db="EMBL/GenBank/DDBJ databases">
        <authorList>
            <consortium name="Pathogen Informatics"/>
        </authorList>
    </citation>
    <scope>NUCLEOTIDE SEQUENCE [LARGE SCALE GENOMIC DNA]</scope>
    <source>
        <strain evidence="3 4">NCTC10297</strain>
    </source>
</reference>
<dbReference type="EMBL" id="LR134343">
    <property type="protein sequence ID" value="VEG12799.1"/>
    <property type="molecule type" value="Genomic_DNA"/>
</dbReference>
<dbReference type="AlphaFoldDB" id="A0A3S4UTQ3"/>
<proteinExistence type="predicted"/>
<dbReference type="GO" id="GO:0016706">
    <property type="term" value="F:2-oxoglutarate-dependent dioxygenase activity"/>
    <property type="evidence" value="ECO:0007669"/>
    <property type="project" value="UniProtKB-ARBA"/>
</dbReference>
<evidence type="ECO:0000313" key="4">
    <source>
        <dbReference type="Proteomes" id="UP000274100"/>
    </source>
</evidence>
<evidence type="ECO:0000256" key="1">
    <source>
        <dbReference type="ARBA" id="ARBA00023002"/>
    </source>
</evidence>
<name>A0A3S4UTQ3_9GAMM</name>
<protein>
    <submittedName>
        <fullName evidence="3">Arginine beta-hydroxylase, Fe(II)/alpha-ketoglutarate-dependent</fullName>
    </submittedName>
</protein>